<dbReference type="Proteomes" id="UP000515472">
    <property type="component" value="Chromosome"/>
</dbReference>
<evidence type="ECO:0000256" key="1">
    <source>
        <dbReference type="SAM" id="MobiDB-lite"/>
    </source>
</evidence>
<dbReference type="InterPro" id="IPR036280">
    <property type="entry name" value="Multihaem_cyt_sf"/>
</dbReference>
<organism evidence="3 4">
    <name type="scientific">Citrifermentans bremense</name>
    <dbReference type="NCBI Taxonomy" id="60035"/>
    <lineage>
        <taxon>Bacteria</taxon>
        <taxon>Pseudomonadati</taxon>
        <taxon>Thermodesulfobacteriota</taxon>
        <taxon>Desulfuromonadia</taxon>
        <taxon>Geobacterales</taxon>
        <taxon>Geobacteraceae</taxon>
        <taxon>Citrifermentans</taxon>
    </lineage>
</organism>
<gene>
    <name evidence="3" type="ORF">GEOBRER4_n1977</name>
</gene>
<proteinExistence type="predicted"/>
<evidence type="ECO:0000313" key="4">
    <source>
        <dbReference type="Proteomes" id="UP000515472"/>
    </source>
</evidence>
<feature type="compositionally biased region" description="Basic residues" evidence="1">
    <location>
        <begin position="191"/>
        <end position="200"/>
    </location>
</feature>
<name>A0A6S6M626_9BACT</name>
<dbReference type="InterPro" id="IPR024673">
    <property type="entry name" value="Octahem_Cyt_c"/>
</dbReference>
<keyword evidence="2" id="KW-0732">Signal</keyword>
<accession>A0A6S6M626</accession>
<evidence type="ECO:0000256" key="2">
    <source>
        <dbReference type="SAM" id="SignalP"/>
    </source>
</evidence>
<sequence>MKMRLLLLAALLSFHASRALALDGTHMFITGTFNSGQGIGSNGCFALPSNWQGCTTCHAGYGWSGAAFDFYKPENVDCLVCHETTLTYKKGPGGRVACQACHIPFYAKGKPTVISWDWSTAGRDLKPEEMKKDASGEKIYDKTKGDLTFGNNLVPTYMSYNGSVERALIGDKINPTEVVRLSTPGGAGTTQRRRSTRSRC</sequence>
<evidence type="ECO:0000313" key="3">
    <source>
        <dbReference type="EMBL" id="BCG47154.1"/>
    </source>
</evidence>
<feature type="signal peptide" evidence="2">
    <location>
        <begin position="1"/>
        <end position="21"/>
    </location>
</feature>
<dbReference type="SUPFAM" id="SSF48695">
    <property type="entry name" value="Multiheme cytochromes"/>
    <property type="match status" value="1"/>
</dbReference>
<dbReference type="AlphaFoldDB" id="A0A6S6M626"/>
<feature type="chain" id="PRO_5028431311" evidence="2">
    <location>
        <begin position="22"/>
        <end position="200"/>
    </location>
</feature>
<dbReference type="Pfam" id="PF11783">
    <property type="entry name" value="Cytochrome_cB"/>
    <property type="match status" value="1"/>
</dbReference>
<reference evidence="3 4" key="1">
    <citation type="submission" date="2020-06" db="EMBL/GenBank/DDBJ databases">
        <title>Interaction of electrochemicaly active bacteria, Geobacter bremensis R4 on different carbon anode.</title>
        <authorList>
            <person name="Meng L."/>
            <person name="Yoshida N."/>
        </authorList>
    </citation>
    <scope>NUCLEOTIDE SEQUENCE [LARGE SCALE GENOMIC DNA]</scope>
    <source>
        <strain evidence="3 4">R4</strain>
    </source>
</reference>
<dbReference type="KEGG" id="gbn:GEOBRER4_19040"/>
<dbReference type="EMBL" id="AP023213">
    <property type="protein sequence ID" value="BCG47154.1"/>
    <property type="molecule type" value="Genomic_DNA"/>
</dbReference>
<feature type="region of interest" description="Disordered" evidence="1">
    <location>
        <begin position="181"/>
        <end position="200"/>
    </location>
</feature>
<keyword evidence="4" id="KW-1185">Reference proteome</keyword>
<dbReference type="Gene3D" id="3.90.10.10">
    <property type="entry name" value="Cytochrome C3"/>
    <property type="match status" value="1"/>
</dbReference>
<protein>
    <submittedName>
        <fullName evidence="3">Octaheme tetrathionate reductase</fullName>
    </submittedName>
</protein>